<keyword evidence="2" id="KW-1185">Reference proteome</keyword>
<dbReference type="AlphaFoldDB" id="A0A841K910"/>
<reference evidence="1 2" key="1">
    <citation type="submission" date="2020-08" db="EMBL/GenBank/DDBJ databases">
        <title>Genomic Encyclopedia of Type Strains, Phase IV (KMG-IV): sequencing the most valuable type-strain genomes for metagenomic binning, comparative biology and taxonomic classification.</title>
        <authorList>
            <person name="Goeker M."/>
        </authorList>
    </citation>
    <scope>NUCLEOTIDE SEQUENCE [LARGE SCALE GENOMIC DNA]</scope>
    <source>
        <strain evidence="1 2">DSM 103733</strain>
    </source>
</reference>
<organism evidence="1 2">
    <name type="scientific">Silvibacterium bohemicum</name>
    <dbReference type="NCBI Taxonomy" id="1577686"/>
    <lineage>
        <taxon>Bacteria</taxon>
        <taxon>Pseudomonadati</taxon>
        <taxon>Acidobacteriota</taxon>
        <taxon>Terriglobia</taxon>
        <taxon>Terriglobales</taxon>
        <taxon>Acidobacteriaceae</taxon>
        <taxon>Silvibacterium</taxon>
    </lineage>
</organism>
<protein>
    <submittedName>
        <fullName evidence="1">Uncharacterized protein</fullName>
    </submittedName>
</protein>
<proteinExistence type="predicted"/>
<gene>
    <name evidence="1" type="ORF">HNQ77_004755</name>
</gene>
<evidence type="ECO:0000313" key="1">
    <source>
        <dbReference type="EMBL" id="MBB6146774.1"/>
    </source>
</evidence>
<dbReference type="Proteomes" id="UP000538666">
    <property type="component" value="Unassembled WGS sequence"/>
</dbReference>
<comment type="caution">
    <text evidence="1">The sequence shown here is derived from an EMBL/GenBank/DDBJ whole genome shotgun (WGS) entry which is preliminary data.</text>
</comment>
<name>A0A841K910_9BACT</name>
<accession>A0A841K910</accession>
<dbReference type="EMBL" id="JACHEK010000011">
    <property type="protein sequence ID" value="MBB6146774.1"/>
    <property type="molecule type" value="Genomic_DNA"/>
</dbReference>
<sequence>MTLTVDDIHGLFKSYESGEGGSVSGPLSEPIDWIVREPHPLAGHFRSKDNSLAGALAKQNKVLYQRAQLKAGHVLVSGNQAVIGGRHSRATARTVFVSATGTADSIGLLAARSFRFAPILILLLLAELSKNSI</sequence>
<evidence type="ECO:0000313" key="2">
    <source>
        <dbReference type="Proteomes" id="UP000538666"/>
    </source>
</evidence>